<dbReference type="GeneID" id="40308631"/>
<comment type="caution">
    <text evidence="3">The sequence shown here is derived from an EMBL/GenBank/DDBJ whole genome shotgun (WGS) entry which is preliminary data.</text>
</comment>
<keyword evidence="4" id="KW-1185">Reference proteome</keyword>
<proteinExistence type="predicted"/>
<accession>A0A2A9MNF6</accession>
<feature type="compositionally biased region" description="Acidic residues" evidence="1">
    <location>
        <begin position="72"/>
        <end position="83"/>
    </location>
</feature>
<name>A0A2A9MNF6_BESBE</name>
<organism evidence="3 4">
    <name type="scientific">Besnoitia besnoiti</name>
    <name type="common">Apicomplexan protozoan</name>
    <dbReference type="NCBI Taxonomy" id="94643"/>
    <lineage>
        <taxon>Eukaryota</taxon>
        <taxon>Sar</taxon>
        <taxon>Alveolata</taxon>
        <taxon>Apicomplexa</taxon>
        <taxon>Conoidasida</taxon>
        <taxon>Coccidia</taxon>
        <taxon>Eucoccidiorida</taxon>
        <taxon>Eimeriorina</taxon>
        <taxon>Sarcocystidae</taxon>
        <taxon>Besnoitia</taxon>
    </lineage>
</organism>
<keyword evidence="2" id="KW-0812">Transmembrane</keyword>
<reference evidence="3 4" key="1">
    <citation type="submission" date="2017-09" db="EMBL/GenBank/DDBJ databases">
        <title>Genome sequencing of Besnoitia besnoiti strain Bb-Ger1.</title>
        <authorList>
            <person name="Schares G."/>
            <person name="Venepally P."/>
            <person name="Lorenzi H.A."/>
        </authorList>
    </citation>
    <scope>NUCLEOTIDE SEQUENCE [LARGE SCALE GENOMIC DNA]</scope>
    <source>
        <strain evidence="3 4">Bb-Ger1</strain>
    </source>
</reference>
<evidence type="ECO:0000256" key="1">
    <source>
        <dbReference type="SAM" id="MobiDB-lite"/>
    </source>
</evidence>
<keyword evidence="2" id="KW-1133">Transmembrane helix</keyword>
<dbReference type="RefSeq" id="XP_029221201.1">
    <property type="nucleotide sequence ID" value="XM_029362236.1"/>
</dbReference>
<dbReference type="VEuPathDB" id="ToxoDB:BESB_036500"/>
<protein>
    <submittedName>
        <fullName evidence="3">Uncharacterized protein</fullName>
    </submittedName>
</protein>
<dbReference type="KEGG" id="bbes:BESB_036500"/>
<dbReference type="EMBL" id="NWUJ01000002">
    <property type="protein sequence ID" value="PFH37192.1"/>
    <property type="molecule type" value="Genomic_DNA"/>
</dbReference>
<sequence length="168" mass="18336">MICVLLHFCEGASAQSRGSETPFNEFAGAVRILQDPRTGDPQQQENGYGAGRNTAYHEGSGHAGSAPIGSVTDEEEADSDEESVPLPVDRRQASLYRVPLDVIDTRHLPRTKTKKTGMKEVLFDLIPGAIAATLLGLVIASTKFRVISARKMTEERRDAQEEPPPYDN</sequence>
<dbReference type="AlphaFoldDB" id="A0A2A9MNF6"/>
<evidence type="ECO:0000256" key="2">
    <source>
        <dbReference type="SAM" id="Phobius"/>
    </source>
</evidence>
<evidence type="ECO:0000313" key="4">
    <source>
        <dbReference type="Proteomes" id="UP000224006"/>
    </source>
</evidence>
<feature type="transmembrane region" description="Helical" evidence="2">
    <location>
        <begin position="125"/>
        <end position="147"/>
    </location>
</feature>
<dbReference type="Proteomes" id="UP000224006">
    <property type="component" value="Chromosome II"/>
</dbReference>
<keyword evidence="2" id="KW-0472">Membrane</keyword>
<evidence type="ECO:0000313" key="3">
    <source>
        <dbReference type="EMBL" id="PFH37192.1"/>
    </source>
</evidence>
<gene>
    <name evidence="3" type="ORF">BESB_036500</name>
</gene>
<feature type="region of interest" description="Disordered" evidence="1">
    <location>
        <begin position="34"/>
        <end position="85"/>
    </location>
</feature>